<dbReference type="PRINTS" id="PR01790">
    <property type="entry name" value="SMP30FAMILY"/>
</dbReference>
<feature type="binding site" evidence="3">
    <location>
        <position position="95"/>
    </location>
    <ligand>
        <name>substrate</name>
    </ligand>
</feature>
<keyword evidence="3" id="KW-0862">Zinc</keyword>
<dbReference type="OrthoDB" id="9775406at2"/>
<reference evidence="5 6" key="1">
    <citation type="submission" date="2019-07" db="EMBL/GenBank/DDBJ databases">
        <title>Caenimonas sedimenti sp. nov., isolated from activated sludge.</title>
        <authorList>
            <person name="Xu J."/>
        </authorList>
    </citation>
    <scope>NUCLEOTIDE SEQUENCE [LARGE SCALE GENOMIC DNA]</scope>
    <source>
        <strain evidence="5 6">HX-9-20</strain>
    </source>
</reference>
<dbReference type="PANTHER" id="PTHR10907">
    <property type="entry name" value="REGUCALCIN"/>
    <property type="match status" value="1"/>
</dbReference>
<dbReference type="AlphaFoldDB" id="A0A562ZRN3"/>
<dbReference type="InterPro" id="IPR005511">
    <property type="entry name" value="SMP-30"/>
</dbReference>
<sequence length="305" mass="33543">MWIQAVAEPDALGESPFWHPQEQRLYWVDIDGRRIRRVRPGEAAENWPLPQQPGCIAPAAGGGLVMGLRDGIYRAREWGGTLAPIVRFNHAQTSRFNDGKADPLGRFWAGTIYEPRDARKADLYSVDCRPGNGEGGKPVVQLKAHNATTANGLAWSPDARTLYWTDTPRHVIHAWDWDARANVLRRHRIFHQFPPKPAGWRPGDPGYGGRPDGAAVDAEGNYWCAMYEGGRIVQLSPAGVLLREIAVPARCPTMPCFGGPEGKTLFLATARHGRPPEEVAALPLSGHVLALESDIAGLPVNFFID</sequence>
<feature type="binding site" evidence="3">
    <location>
        <position position="14"/>
    </location>
    <ligand>
        <name>a divalent metal cation</name>
        <dbReference type="ChEBI" id="CHEBI:60240"/>
    </ligand>
</feature>
<dbReference type="InterPro" id="IPR013658">
    <property type="entry name" value="SGL"/>
</dbReference>
<comment type="cofactor">
    <cofactor evidence="3">
        <name>Zn(2+)</name>
        <dbReference type="ChEBI" id="CHEBI:29105"/>
    </cofactor>
    <text evidence="3">Binds 1 divalent metal cation per subunit.</text>
</comment>
<organism evidence="5 6">
    <name type="scientific">Caenimonas sedimenti</name>
    <dbReference type="NCBI Taxonomy" id="2596921"/>
    <lineage>
        <taxon>Bacteria</taxon>
        <taxon>Pseudomonadati</taxon>
        <taxon>Pseudomonadota</taxon>
        <taxon>Betaproteobacteria</taxon>
        <taxon>Burkholderiales</taxon>
        <taxon>Comamonadaceae</taxon>
        <taxon>Caenimonas</taxon>
    </lineage>
</organism>
<dbReference type="GO" id="GO:0004341">
    <property type="term" value="F:gluconolactonase activity"/>
    <property type="evidence" value="ECO:0007669"/>
    <property type="project" value="TreeGrafter"/>
</dbReference>
<feature type="domain" description="SMP-30/Gluconolactonase/LRE-like region" evidence="4">
    <location>
        <begin position="12"/>
        <end position="271"/>
    </location>
</feature>
<feature type="binding site" evidence="3">
    <location>
        <position position="97"/>
    </location>
    <ligand>
        <name>substrate</name>
    </ligand>
</feature>
<feature type="binding site" evidence="3">
    <location>
        <position position="212"/>
    </location>
    <ligand>
        <name>a divalent metal cation</name>
        <dbReference type="ChEBI" id="CHEBI:60240"/>
    </ligand>
</feature>
<name>A0A562ZRN3_9BURK</name>
<dbReference type="PANTHER" id="PTHR10907:SF47">
    <property type="entry name" value="REGUCALCIN"/>
    <property type="match status" value="1"/>
</dbReference>
<keyword evidence="3" id="KW-0479">Metal-binding</keyword>
<evidence type="ECO:0000256" key="2">
    <source>
        <dbReference type="PIRSR" id="PIRSR605511-1"/>
    </source>
</evidence>
<evidence type="ECO:0000256" key="3">
    <source>
        <dbReference type="PIRSR" id="PIRSR605511-2"/>
    </source>
</evidence>
<evidence type="ECO:0000259" key="4">
    <source>
        <dbReference type="Pfam" id="PF08450"/>
    </source>
</evidence>
<dbReference type="Pfam" id="PF08450">
    <property type="entry name" value="SGL"/>
    <property type="match status" value="1"/>
</dbReference>
<comment type="similarity">
    <text evidence="1">Belongs to the SMP-30/CGR1 family.</text>
</comment>
<feature type="active site" description="Proton donor/acceptor" evidence="2">
    <location>
        <position position="212"/>
    </location>
</feature>
<gene>
    <name evidence="5" type="ORF">FN976_11810</name>
</gene>
<evidence type="ECO:0000313" key="5">
    <source>
        <dbReference type="EMBL" id="TWO71006.1"/>
    </source>
</evidence>
<protein>
    <submittedName>
        <fullName evidence="5">SMP-30/gluconolactonase/LRE family protein</fullName>
    </submittedName>
</protein>
<evidence type="ECO:0000313" key="6">
    <source>
        <dbReference type="Proteomes" id="UP000318199"/>
    </source>
</evidence>
<dbReference type="EMBL" id="VOBQ01000009">
    <property type="protein sequence ID" value="TWO71006.1"/>
    <property type="molecule type" value="Genomic_DNA"/>
</dbReference>
<dbReference type="GO" id="GO:0019853">
    <property type="term" value="P:L-ascorbic acid biosynthetic process"/>
    <property type="evidence" value="ECO:0007669"/>
    <property type="project" value="TreeGrafter"/>
</dbReference>
<dbReference type="RefSeq" id="WP_145893236.1">
    <property type="nucleotide sequence ID" value="NZ_VOBQ01000009.1"/>
</dbReference>
<accession>A0A562ZRN3</accession>
<dbReference type="Proteomes" id="UP000318199">
    <property type="component" value="Unassembled WGS sequence"/>
</dbReference>
<evidence type="ECO:0000256" key="1">
    <source>
        <dbReference type="ARBA" id="ARBA00008853"/>
    </source>
</evidence>
<proteinExistence type="inferred from homology"/>
<comment type="caution">
    <text evidence="5">The sequence shown here is derived from an EMBL/GenBank/DDBJ whole genome shotgun (WGS) entry which is preliminary data.</text>
</comment>
<dbReference type="GO" id="GO:0005509">
    <property type="term" value="F:calcium ion binding"/>
    <property type="evidence" value="ECO:0007669"/>
    <property type="project" value="TreeGrafter"/>
</dbReference>
<dbReference type="SUPFAM" id="SSF63829">
    <property type="entry name" value="Calcium-dependent phosphotriesterase"/>
    <property type="match status" value="1"/>
</dbReference>
<feature type="binding site" evidence="3">
    <location>
        <position position="151"/>
    </location>
    <ligand>
        <name>a divalent metal cation</name>
        <dbReference type="ChEBI" id="CHEBI:60240"/>
    </ligand>
</feature>
<dbReference type="InterPro" id="IPR011042">
    <property type="entry name" value="6-blade_b-propeller_TolB-like"/>
</dbReference>
<dbReference type="Gene3D" id="2.120.10.30">
    <property type="entry name" value="TolB, C-terminal domain"/>
    <property type="match status" value="1"/>
</dbReference>
<keyword evidence="6" id="KW-1185">Reference proteome</keyword>